<evidence type="ECO:0000313" key="2">
    <source>
        <dbReference type="Proteomes" id="UP000824533"/>
    </source>
</evidence>
<dbReference type="EMBL" id="CM034389">
    <property type="protein sequence ID" value="KAJ0182297.1"/>
    <property type="molecule type" value="Genomic_DNA"/>
</dbReference>
<comment type="caution">
    <text evidence="1">The sequence shown here is derived from an EMBL/GenBank/DDBJ whole genome shotgun (WGS) entry which is preliminary data.</text>
</comment>
<protein>
    <submittedName>
        <fullName evidence="1">Uncharacterized protein</fullName>
    </submittedName>
</protein>
<reference evidence="1 2" key="1">
    <citation type="journal article" date="2021" name="Front. Genet.">
        <title>Chromosome-Level Genome Assembly Reveals Significant Gene Expansion in the Toll and IMD Signaling Pathways of Dendrolimus kikuchii.</title>
        <authorList>
            <person name="Zhou J."/>
            <person name="Wu P."/>
            <person name="Xiong Z."/>
            <person name="Liu N."/>
            <person name="Zhao N."/>
            <person name="Ji M."/>
            <person name="Qiu Y."/>
            <person name="Yang B."/>
        </authorList>
    </citation>
    <scope>NUCLEOTIDE SEQUENCE [LARGE SCALE GENOMIC DNA]</scope>
    <source>
        <strain evidence="1">Ann1</strain>
    </source>
</reference>
<keyword evidence="2" id="KW-1185">Reference proteome</keyword>
<dbReference type="Proteomes" id="UP000824533">
    <property type="component" value="Linkage Group LG03"/>
</dbReference>
<gene>
    <name evidence="1" type="ORF">K1T71_001666</name>
</gene>
<organism evidence="1 2">
    <name type="scientific">Dendrolimus kikuchii</name>
    <dbReference type="NCBI Taxonomy" id="765133"/>
    <lineage>
        <taxon>Eukaryota</taxon>
        <taxon>Metazoa</taxon>
        <taxon>Ecdysozoa</taxon>
        <taxon>Arthropoda</taxon>
        <taxon>Hexapoda</taxon>
        <taxon>Insecta</taxon>
        <taxon>Pterygota</taxon>
        <taxon>Neoptera</taxon>
        <taxon>Endopterygota</taxon>
        <taxon>Lepidoptera</taxon>
        <taxon>Glossata</taxon>
        <taxon>Ditrysia</taxon>
        <taxon>Bombycoidea</taxon>
        <taxon>Lasiocampidae</taxon>
        <taxon>Dendrolimus</taxon>
    </lineage>
</organism>
<sequence length="85" mass="9834">MRHMCSAVLPCLIRCSPCFLNTIHHCSLARSILPSIHSKLEWPPSVSDHYNRFKCLHYCQHLLKYIEVAIDLQLVDLRDGDCRNG</sequence>
<accession>A0ACC1DEI9</accession>
<proteinExistence type="predicted"/>
<evidence type="ECO:0000313" key="1">
    <source>
        <dbReference type="EMBL" id="KAJ0182297.1"/>
    </source>
</evidence>
<name>A0ACC1DEI9_9NEOP</name>